<dbReference type="PANTHER" id="PTHR42718:SF49">
    <property type="entry name" value="EXPORT PROTEIN"/>
    <property type="match status" value="1"/>
</dbReference>
<keyword evidence="3" id="KW-1003">Cell membrane</keyword>
<dbReference type="CDD" id="cd17321">
    <property type="entry name" value="MFS_MMR_MDR_like"/>
    <property type="match status" value="1"/>
</dbReference>
<dbReference type="Gene3D" id="1.20.1720.10">
    <property type="entry name" value="Multidrug resistance protein D"/>
    <property type="match status" value="1"/>
</dbReference>
<feature type="transmembrane region" description="Helical" evidence="7">
    <location>
        <begin position="76"/>
        <end position="96"/>
    </location>
</feature>
<feature type="transmembrane region" description="Helical" evidence="7">
    <location>
        <begin position="45"/>
        <end position="64"/>
    </location>
</feature>
<keyword evidence="4 7" id="KW-0812">Transmembrane</keyword>
<dbReference type="PANTHER" id="PTHR42718">
    <property type="entry name" value="MAJOR FACILITATOR SUPERFAMILY MULTIDRUG TRANSPORTER MFSC"/>
    <property type="match status" value="1"/>
</dbReference>
<dbReference type="SUPFAM" id="SSF103473">
    <property type="entry name" value="MFS general substrate transporter"/>
    <property type="match status" value="1"/>
</dbReference>
<evidence type="ECO:0000256" key="4">
    <source>
        <dbReference type="ARBA" id="ARBA00022692"/>
    </source>
</evidence>
<dbReference type="NCBIfam" id="TIGR00711">
    <property type="entry name" value="efflux_EmrB"/>
    <property type="match status" value="1"/>
</dbReference>
<accession>A0A6J5ZXE0</accession>
<feature type="transmembrane region" description="Helical" evidence="7">
    <location>
        <begin position="167"/>
        <end position="185"/>
    </location>
</feature>
<feature type="transmembrane region" description="Helical" evidence="7">
    <location>
        <begin position="139"/>
        <end position="161"/>
    </location>
</feature>
<evidence type="ECO:0000256" key="7">
    <source>
        <dbReference type="SAM" id="Phobius"/>
    </source>
</evidence>
<feature type="transmembrane region" description="Helical" evidence="7">
    <location>
        <begin position="9"/>
        <end position="33"/>
    </location>
</feature>
<keyword evidence="5 7" id="KW-1133">Transmembrane helix</keyword>
<feature type="transmembrane region" description="Helical" evidence="7">
    <location>
        <begin position="197"/>
        <end position="217"/>
    </location>
</feature>
<dbReference type="InterPro" id="IPR020846">
    <property type="entry name" value="MFS_dom"/>
</dbReference>
<evidence type="ECO:0000256" key="3">
    <source>
        <dbReference type="ARBA" id="ARBA00022475"/>
    </source>
</evidence>
<dbReference type="GO" id="GO:0005886">
    <property type="term" value="C:plasma membrane"/>
    <property type="evidence" value="ECO:0007669"/>
    <property type="project" value="UniProtKB-SubCell"/>
</dbReference>
<feature type="transmembrane region" description="Helical" evidence="7">
    <location>
        <begin position="476"/>
        <end position="495"/>
    </location>
</feature>
<reference evidence="9" key="1">
    <citation type="submission" date="2020-05" db="EMBL/GenBank/DDBJ databases">
        <authorList>
            <person name="Chiriac C."/>
            <person name="Salcher M."/>
            <person name="Ghai R."/>
            <person name="Kavagutti S V."/>
        </authorList>
    </citation>
    <scope>NUCLEOTIDE SEQUENCE</scope>
</reference>
<dbReference type="EMBL" id="CAESAN010000172">
    <property type="protein sequence ID" value="CAB4347061.1"/>
    <property type="molecule type" value="Genomic_DNA"/>
</dbReference>
<comment type="subcellular location">
    <subcellularLocation>
        <location evidence="1">Cell membrane</location>
        <topology evidence="1">Multi-pass membrane protein</topology>
    </subcellularLocation>
</comment>
<feature type="transmembrane region" description="Helical" evidence="7">
    <location>
        <begin position="301"/>
        <end position="319"/>
    </location>
</feature>
<organism evidence="9">
    <name type="scientific">freshwater metagenome</name>
    <dbReference type="NCBI Taxonomy" id="449393"/>
    <lineage>
        <taxon>unclassified sequences</taxon>
        <taxon>metagenomes</taxon>
        <taxon>ecological metagenomes</taxon>
    </lineage>
</organism>
<gene>
    <name evidence="9" type="ORF">UFOPK3547_01562</name>
</gene>
<dbReference type="PROSITE" id="PS50850">
    <property type="entry name" value="MFS"/>
    <property type="match status" value="1"/>
</dbReference>
<feature type="domain" description="Major facilitator superfamily (MFS) profile" evidence="8">
    <location>
        <begin position="10"/>
        <end position="499"/>
    </location>
</feature>
<keyword evidence="2" id="KW-0813">Transport</keyword>
<proteinExistence type="predicted"/>
<protein>
    <submittedName>
        <fullName evidence="9">Unannotated protein</fullName>
    </submittedName>
</protein>
<dbReference type="InterPro" id="IPR036259">
    <property type="entry name" value="MFS_trans_sf"/>
</dbReference>
<feature type="transmembrane region" description="Helical" evidence="7">
    <location>
        <begin position="102"/>
        <end position="127"/>
    </location>
</feature>
<evidence type="ECO:0000313" key="9">
    <source>
        <dbReference type="EMBL" id="CAB4347061.1"/>
    </source>
</evidence>
<evidence type="ECO:0000259" key="8">
    <source>
        <dbReference type="PROSITE" id="PS50850"/>
    </source>
</evidence>
<name>A0A6J5ZXE0_9ZZZZ</name>
<dbReference type="AlphaFoldDB" id="A0A6J5ZXE0"/>
<keyword evidence="6 7" id="KW-0472">Membrane</keyword>
<evidence type="ECO:0000256" key="5">
    <source>
        <dbReference type="ARBA" id="ARBA00022989"/>
    </source>
</evidence>
<evidence type="ECO:0000256" key="6">
    <source>
        <dbReference type="ARBA" id="ARBA00023136"/>
    </source>
</evidence>
<dbReference type="InterPro" id="IPR004638">
    <property type="entry name" value="EmrB-like"/>
</dbReference>
<dbReference type="Gene3D" id="1.20.1250.20">
    <property type="entry name" value="MFS general substrate transporter like domains"/>
    <property type="match status" value="1"/>
</dbReference>
<evidence type="ECO:0000256" key="2">
    <source>
        <dbReference type="ARBA" id="ARBA00022448"/>
    </source>
</evidence>
<feature type="transmembrane region" description="Helical" evidence="7">
    <location>
        <begin position="331"/>
        <end position="347"/>
    </location>
</feature>
<sequence length="516" mass="54265">MTAKKAGPWVLAAMIFAVGMTFIDMTIVSIAIPDIQKDLQLSETGVQWVVNGYLLALSASFALGGRIADTLGKRTVVTIGVLLFATASALCGATPSGSIAEAWIITFRVVQGIGAALMIPAALALVVASYPIEKRGQALAIFFGITGALTSVGPIAGGYLTQIDWRAIFWINIPIALIALVLIMISKPDNERRPAPIDYRGAALITAGMALSVLGLQQASDWGWGSGRTIGSIILGTLLIVAFVVHELRATDPLIRVRIFSDKAFAADNAVLFLLMMVFIPLFFFASTYSQLALGQNASEAGLYILYFFIGFAISSQVGGRILDKVGARPAVVAGALIGAIGFYLWASKMTDLSVNAQLPYIILSGFGLGLILGPANTDAINRAPASSYGEATGITQTIRNYGSSLGLAILGTILITQNRINVEDNLGRLGLPKAQTDQIASQLTSGGPPAGSGGSQAAQIFTGIQESYAQSTQTIFYIMSGILVVAFVFALIFVPRGKVEKVVAEGTFDNTGIKE</sequence>
<evidence type="ECO:0000256" key="1">
    <source>
        <dbReference type="ARBA" id="ARBA00004651"/>
    </source>
</evidence>
<dbReference type="InterPro" id="IPR011701">
    <property type="entry name" value="MFS"/>
</dbReference>
<dbReference type="GO" id="GO:0022857">
    <property type="term" value="F:transmembrane transporter activity"/>
    <property type="evidence" value="ECO:0007669"/>
    <property type="project" value="InterPro"/>
</dbReference>
<feature type="transmembrane region" description="Helical" evidence="7">
    <location>
        <begin position="229"/>
        <end position="248"/>
    </location>
</feature>
<dbReference type="Pfam" id="PF07690">
    <property type="entry name" value="MFS_1"/>
    <property type="match status" value="1"/>
</dbReference>
<feature type="transmembrane region" description="Helical" evidence="7">
    <location>
        <begin position="269"/>
        <end position="289"/>
    </location>
</feature>
<feature type="transmembrane region" description="Helical" evidence="7">
    <location>
        <begin position="359"/>
        <end position="378"/>
    </location>
</feature>